<accession>A0A7E4ZQ99</accession>
<name>A0A7E4ZQ99_PANRE</name>
<reference evidence="2" key="2">
    <citation type="submission" date="2020-10" db="UniProtKB">
        <authorList>
            <consortium name="WormBaseParasite"/>
        </authorList>
    </citation>
    <scope>IDENTIFICATION</scope>
</reference>
<proteinExistence type="predicted"/>
<keyword evidence="1" id="KW-1185">Reference proteome</keyword>
<dbReference type="AlphaFoldDB" id="A0A7E4ZQ99"/>
<reference evidence="1" key="1">
    <citation type="journal article" date="2013" name="Genetics">
        <title>The draft genome and transcriptome of Panagrellus redivivus are shaped by the harsh demands of a free-living lifestyle.</title>
        <authorList>
            <person name="Srinivasan J."/>
            <person name="Dillman A.R."/>
            <person name="Macchietto M.G."/>
            <person name="Heikkinen L."/>
            <person name="Lakso M."/>
            <person name="Fracchia K.M."/>
            <person name="Antoshechkin I."/>
            <person name="Mortazavi A."/>
            <person name="Wong G."/>
            <person name="Sternberg P.W."/>
        </authorList>
    </citation>
    <scope>NUCLEOTIDE SEQUENCE [LARGE SCALE GENOMIC DNA]</scope>
    <source>
        <strain evidence="1">MT8872</strain>
    </source>
</reference>
<organism evidence="1 2">
    <name type="scientific">Panagrellus redivivus</name>
    <name type="common">Microworm</name>
    <dbReference type="NCBI Taxonomy" id="6233"/>
    <lineage>
        <taxon>Eukaryota</taxon>
        <taxon>Metazoa</taxon>
        <taxon>Ecdysozoa</taxon>
        <taxon>Nematoda</taxon>
        <taxon>Chromadorea</taxon>
        <taxon>Rhabditida</taxon>
        <taxon>Tylenchina</taxon>
        <taxon>Panagrolaimomorpha</taxon>
        <taxon>Panagrolaimoidea</taxon>
        <taxon>Panagrolaimidae</taxon>
        <taxon>Panagrellus</taxon>
    </lineage>
</organism>
<evidence type="ECO:0000313" key="1">
    <source>
        <dbReference type="Proteomes" id="UP000492821"/>
    </source>
</evidence>
<protein>
    <submittedName>
        <fullName evidence="2">Uncharacterized protein</fullName>
    </submittedName>
</protein>
<sequence>MSSLSIPLSLSLKIVVPQGFRVFAHYCRRERCAKSRAMATIVSASLASEAQSGRGRPHLTTPYILKTNNTVSKLLMLSLTGFVPSFFLNWCAKRCAIIRGNVLVGIVLLPLIQDHHSLRKASLSGEFSFVTSPRKLQ</sequence>
<dbReference type="WBParaSite" id="Pan_g10723.t1">
    <property type="protein sequence ID" value="Pan_g10723.t1"/>
    <property type="gene ID" value="Pan_g10723"/>
</dbReference>
<evidence type="ECO:0000313" key="2">
    <source>
        <dbReference type="WBParaSite" id="Pan_g10723.t1"/>
    </source>
</evidence>
<dbReference type="Proteomes" id="UP000492821">
    <property type="component" value="Unassembled WGS sequence"/>
</dbReference>